<dbReference type="Ensembl" id="ENSSLDT00000012948.1">
    <property type="protein sequence ID" value="ENSSLDP00000012494.1"/>
    <property type="gene ID" value="ENSSLDG00000009937.1"/>
</dbReference>
<evidence type="ECO:0000313" key="2">
    <source>
        <dbReference type="Ensembl" id="ENSSLDP00000012494.1"/>
    </source>
</evidence>
<dbReference type="Proteomes" id="UP000261360">
    <property type="component" value="Unplaced"/>
</dbReference>
<dbReference type="AlphaFoldDB" id="A0A3B4X4F2"/>
<dbReference type="SUPFAM" id="SSF50729">
    <property type="entry name" value="PH domain-like"/>
    <property type="match status" value="1"/>
</dbReference>
<dbReference type="STRING" id="1841481.ENSSLDP00000012494"/>
<evidence type="ECO:0000259" key="1">
    <source>
        <dbReference type="PROSITE" id="PS50003"/>
    </source>
</evidence>
<dbReference type="Gene3D" id="2.30.29.30">
    <property type="entry name" value="Pleckstrin-homology domain (PH domain)/Phosphotyrosine-binding domain (PTB)"/>
    <property type="match status" value="1"/>
</dbReference>
<dbReference type="PROSITE" id="PS50003">
    <property type="entry name" value="PH_DOMAIN"/>
    <property type="match status" value="1"/>
</dbReference>
<evidence type="ECO:0000313" key="3">
    <source>
        <dbReference type="Proteomes" id="UP000261360"/>
    </source>
</evidence>
<dbReference type="InterPro" id="IPR001849">
    <property type="entry name" value="PH_domain"/>
</dbReference>
<reference evidence="2" key="1">
    <citation type="submission" date="2025-08" db="UniProtKB">
        <authorList>
            <consortium name="Ensembl"/>
        </authorList>
    </citation>
    <scope>IDENTIFICATION</scope>
</reference>
<organism evidence="2 3">
    <name type="scientific">Seriola lalandi dorsalis</name>
    <dbReference type="NCBI Taxonomy" id="1841481"/>
    <lineage>
        <taxon>Eukaryota</taxon>
        <taxon>Metazoa</taxon>
        <taxon>Chordata</taxon>
        <taxon>Craniata</taxon>
        <taxon>Vertebrata</taxon>
        <taxon>Euteleostomi</taxon>
        <taxon>Actinopterygii</taxon>
        <taxon>Neopterygii</taxon>
        <taxon>Teleostei</taxon>
        <taxon>Neoteleostei</taxon>
        <taxon>Acanthomorphata</taxon>
        <taxon>Carangaria</taxon>
        <taxon>Carangiformes</taxon>
        <taxon>Carangidae</taxon>
        <taxon>Seriola</taxon>
    </lineage>
</organism>
<name>A0A3B4X4F2_SERLL</name>
<keyword evidence="3" id="KW-1185">Reference proteome</keyword>
<dbReference type="GeneTree" id="ENSGT00990000205923"/>
<protein>
    <recommendedName>
        <fullName evidence="1">PH domain-containing protein</fullName>
    </recommendedName>
</protein>
<dbReference type="InterPro" id="IPR011993">
    <property type="entry name" value="PH-like_dom_sf"/>
</dbReference>
<feature type="domain" description="PH" evidence="1">
    <location>
        <begin position="20"/>
        <end position="73"/>
    </location>
</feature>
<accession>A0A3B4X4F2</accession>
<sequence>MVLGELSRVSRPCSPLDQEKALKAGWLKRQRSIMKNWQLRWFVLRTEALHLSVHHHYLPLLGRCPEPRVLRTL</sequence>
<proteinExistence type="predicted"/>
<reference evidence="2" key="2">
    <citation type="submission" date="2025-09" db="UniProtKB">
        <authorList>
            <consortium name="Ensembl"/>
        </authorList>
    </citation>
    <scope>IDENTIFICATION</scope>
</reference>